<feature type="region of interest" description="Disordered" evidence="1">
    <location>
        <begin position="54"/>
        <end position="74"/>
    </location>
</feature>
<evidence type="ECO:0000256" key="2">
    <source>
        <dbReference type="SAM" id="SignalP"/>
    </source>
</evidence>
<keyword evidence="4" id="KW-1185">Reference proteome</keyword>
<feature type="region of interest" description="Disordered" evidence="1">
    <location>
        <begin position="418"/>
        <end position="444"/>
    </location>
</feature>
<evidence type="ECO:0000256" key="1">
    <source>
        <dbReference type="SAM" id="MobiDB-lite"/>
    </source>
</evidence>
<organism evidence="3 4">
    <name type="scientific">Drechslerella dactyloides</name>
    <name type="common">Nematode-trapping fungus</name>
    <name type="synonym">Arthrobotrys dactyloides</name>
    <dbReference type="NCBI Taxonomy" id="74499"/>
    <lineage>
        <taxon>Eukaryota</taxon>
        <taxon>Fungi</taxon>
        <taxon>Dikarya</taxon>
        <taxon>Ascomycota</taxon>
        <taxon>Pezizomycotina</taxon>
        <taxon>Orbiliomycetes</taxon>
        <taxon>Orbiliales</taxon>
        <taxon>Orbiliaceae</taxon>
        <taxon>Drechslerella</taxon>
    </lineage>
</organism>
<sequence>MRIPTSILLQALAASWAEGAVIPRRASSSGESPVQPPWGLGSLFGRRARFEVSSSDSSRDVDTSSTPSTSPATSALHITEITDAVSVTVNAFNSTLSGYHSHIIASIGANATTFKTILIQKQRPSMITKIHPPHLRPSPAMARITTTAMGPITQDTTYTTLMTVVRTISRTSRFQNPTWYSVPHASAEATRGDTHGIITRYPVIHTMTTAPPTTPGDSADDPTITPSASLPMWMGQSPKSGRSSRRHGVHLEPQTIYPKVYPQSPKEVPPIFAHHTSSNQPASKSSTSANDSEPRPQPTIFLLPMPPTPLVSTQPQTTAQHAAPSNGMEIGFVVPTNIPAPPPLNSISDTLSVTKTANMLGGIPTTFRTIVTSANHPTTAVGISETTQSPDTSRVAAPTHGTPSIGIFPLNIYILPNTNDGQGNEDPRTAPAMSAVEAPGTPSK</sequence>
<evidence type="ECO:0000313" key="3">
    <source>
        <dbReference type="EMBL" id="KAJ6263086.1"/>
    </source>
</evidence>
<keyword evidence="2" id="KW-0732">Signal</keyword>
<feature type="chain" id="PRO_5042282125" evidence="2">
    <location>
        <begin position="20"/>
        <end position="444"/>
    </location>
</feature>
<gene>
    <name evidence="3" type="ORF">Dda_1645</name>
</gene>
<feature type="region of interest" description="Disordered" evidence="1">
    <location>
        <begin position="207"/>
        <end position="301"/>
    </location>
</feature>
<feature type="signal peptide" evidence="2">
    <location>
        <begin position="1"/>
        <end position="19"/>
    </location>
</feature>
<reference evidence="3" key="1">
    <citation type="submission" date="2023-01" db="EMBL/GenBank/DDBJ databases">
        <title>The chitinases involved in constricting ring structure development in the nematode-trapping fungus Drechslerella dactyloides.</title>
        <authorList>
            <person name="Wang R."/>
            <person name="Zhang L."/>
            <person name="Tang P."/>
            <person name="Li S."/>
            <person name="Liang L."/>
        </authorList>
    </citation>
    <scope>NUCLEOTIDE SEQUENCE</scope>
    <source>
        <strain evidence="3">YMF1.00031</strain>
    </source>
</reference>
<feature type="compositionally biased region" description="Polar residues" evidence="1">
    <location>
        <begin position="275"/>
        <end position="291"/>
    </location>
</feature>
<proteinExistence type="predicted"/>
<protein>
    <submittedName>
        <fullName evidence="3">Uncharacterized protein</fullName>
    </submittedName>
</protein>
<dbReference type="Proteomes" id="UP001221413">
    <property type="component" value="Unassembled WGS sequence"/>
</dbReference>
<feature type="compositionally biased region" description="Low complexity" evidence="1">
    <location>
        <begin position="63"/>
        <end position="74"/>
    </location>
</feature>
<evidence type="ECO:0000313" key="4">
    <source>
        <dbReference type="Proteomes" id="UP001221413"/>
    </source>
</evidence>
<comment type="caution">
    <text evidence="3">The sequence shown here is derived from an EMBL/GenBank/DDBJ whole genome shotgun (WGS) entry which is preliminary data.</text>
</comment>
<accession>A0AAD6J6G4</accession>
<name>A0AAD6J6G4_DREDA</name>
<dbReference type="AlphaFoldDB" id="A0AAD6J6G4"/>
<dbReference type="EMBL" id="JAQGDS010000002">
    <property type="protein sequence ID" value="KAJ6263086.1"/>
    <property type="molecule type" value="Genomic_DNA"/>
</dbReference>